<reference evidence="4" key="2">
    <citation type="submission" date="2020-08" db="EMBL/GenBank/DDBJ databases">
        <authorList>
            <person name="Lai Q."/>
        </authorList>
    </citation>
    <scope>NUCLEOTIDE SEQUENCE</scope>
    <source>
        <strain evidence="4">S27-2</strain>
    </source>
</reference>
<gene>
    <name evidence="4" type="ORF">H8B19_17395</name>
</gene>
<feature type="transmembrane region" description="Helical" evidence="2">
    <location>
        <begin position="87"/>
        <end position="108"/>
    </location>
</feature>
<dbReference type="Proteomes" id="UP000601768">
    <property type="component" value="Unassembled WGS sequence"/>
</dbReference>
<evidence type="ECO:0000256" key="2">
    <source>
        <dbReference type="SAM" id="Phobius"/>
    </source>
</evidence>
<dbReference type="Pfam" id="PF04397">
    <property type="entry name" value="LytTR"/>
    <property type="match status" value="1"/>
</dbReference>
<keyword evidence="2" id="KW-0812">Transmembrane</keyword>
<dbReference type="PIRSF" id="PIRSF031767">
    <property type="entry name" value="MHYE_LytTR"/>
    <property type="match status" value="1"/>
</dbReference>
<protein>
    <submittedName>
        <fullName evidence="4">LytTR family transcriptional regulator DNA-binding domain-containing protein</fullName>
    </submittedName>
</protein>
<keyword evidence="4" id="KW-0238">DNA-binding</keyword>
<comment type="caution">
    <text evidence="4">The sequence shown here is derived from an EMBL/GenBank/DDBJ whole genome shotgun (WGS) entry which is preliminary data.</text>
</comment>
<feature type="transmembrane region" description="Helical" evidence="2">
    <location>
        <begin position="12"/>
        <end position="36"/>
    </location>
</feature>
<dbReference type="GO" id="GO:0000156">
    <property type="term" value="F:phosphorelay response regulator activity"/>
    <property type="evidence" value="ECO:0007669"/>
    <property type="project" value="InterPro"/>
</dbReference>
<feature type="transmembrane region" description="Helical" evidence="2">
    <location>
        <begin position="137"/>
        <end position="154"/>
    </location>
</feature>
<dbReference type="SMART" id="SM00850">
    <property type="entry name" value="LytTR"/>
    <property type="match status" value="1"/>
</dbReference>
<evidence type="ECO:0000259" key="3">
    <source>
        <dbReference type="PROSITE" id="PS50930"/>
    </source>
</evidence>
<evidence type="ECO:0000313" key="5">
    <source>
        <dbReference type="Proteomes" id="UP000601768"/>
    </source>
</evidence>
<dbReference type="PANTHER" id="PTHR37299">
    <property type="entry name" value="TRANSCRIPTIONAL REGULATOR-RELATED"/>
    <property type="match status" value="1"/>
</dbReference>
<keyword evidence="5" id="KW-1185">Reference proteome</keyword>
<name>A0A8J6J0S3_9ALTE</name>
<reference evidence="4" key="1">
    <citation type="journal article" date="2018" name="Int. J. Syst. Evol. Microbiol.">
        <title>Neptunicella marina gen. nov., sp. nov., isolated from surface seawater.</title>
        <authorList>
            <person name="Liu X."/>
            <person name="Lai Q."/>
            <person name="Du Y."/>
            <person name="Zhang X."/>
            <person name="Liu Z."/>
            <person name="Sun F."/>
            <person name="Shao Z."/>
        </authorList>
    </citation>
    <scope>NUCLEOTIDE SEQUENCE</scope>
    <source>
        <strain evidence="4">S27-2</strain>
    </source>
</reference>
<dbReference type="AlphaFoldDB" id="A0A8J6J0S3"/>
<dbReference type="InterPro" id="IPR012379">
    <property type="entry name" value="LytTR_MHYE"/>
</dbReference>
<dbReference type="PANTHER" id="PTHR37299:SF1">
    <property type="entry name" value="STAGE 0 SPORULATION PROTEIN A HOMOLOG"/>
    <property type="match status" value="1"/>
</dbReference>
<dbReference type="PROSITE" id="PS50930">
    <property type="entry name" value="HTH_LYTTR"/>
    <property type="match status" value="1"/>
</dbReference>
<dbReference type="GO" id="GO:0003677">
    <property type="term" value="F:DNA binding"/>
    <property type="evidence" value="ECO:0007669"/>
    <property type="project" value="UniProtKB-KW"/>
</dbReference>
<organism evidence="4 5">
    <name type="scientific">Neptunicella marina</name>
    <dbReference type="NCBI Taxonomy" id="2125989"/>
    <lineage>
        <taxon>Bacteria</taxon>
        <taxon>Pseudomonadati</taxon>
        <taxon>Pseudomonadota</taxon>
        <taxon>Gammaproteobacteria</taxon>
        <taxon>Alteromonadales</taxon>
        <taxon>Alteromonadaceae</taxon>
        <taxon>Neptunicella</taxon>
    </lineage>
</organism>
<dbReference type="Gene3D" id="2.40.50.1020">
    <property type="entry name" value="LytTr DNA-binding domain"/>
    <property type="match status" value="1"/>
</dbReference>
<dbReference type="InterPro" id="IPR007492">
    <property type="entry name" value="LytTR_DNA-bd_dom"/>
</dbReference>
<dbReference type="InterPro" id="IPR046947">
    <property type="entry name" value="LytR-like"/>
</dbReference>
<feature type="transmembrane region" description="Helical" evidence="2">
    <location>
        <begin position="56"/>
        <end position="75"/>
    </location>
</feature>
<feature type="domain" description="HTH LytTR-type" evidence="3">
    <location>
        <begin position="185"/>
        <end position="288"/>
    </location>
</feature>
<sequence length="288" mass="33512">MTLFERYDKNKTLWLTLLFALYLLIPNTINALSVWTEHNRNGAPDIALWEPFTWEYTSALAVLLLIPVVLYWFKFVPPKFTGIGKQIVLHIGASIVFSLAHVLLMVWFRDLVYQWHGWEYQFGNFWSEFVYEYRKDVLGYLNFFVMLQIYHFIYSRLKGEANLISNELSENDVTPSSNIKVPEHLLVKKLDKEFLVKVSDIEWMESAGNYVNLHSGGRIYPLRATLANTIEKLQTAGFSRIHRSYAVKHLAIDNISYAPSGDGEITLKSGHKLTLSRRYKDAFKQQFS</sequence>
<proteinExistence type="predicted"/>
<keyword evidence="1" id="KW-0902">Two-component regulatory system</keyword>
<keyword evidence="2" id="KW-1133">Transmembrane helix</keyword>
<keyword evidence="2" id="KW-0472">Membrane</keyword>
<dbReference type="EMBL" id="JACNEP010000022">
    <property type="protein sequence ID" value="MBC3767658.1"/>
    <property type="molecule type" value="Genomic_DNA"/>
</dbReference>
<evidence type="ECO:0000256" key="1">
    <source>
        <dbReference type="ARBA" id="ARBA00023012"/>
    </source>
</evidence>
<evidence type="ECO:0000313" key="4">
    <source>
        <dbReference type="EMBL" id="MBC3767658.1"/>
    </source>
</evidence>
<accession>A0A8J6J0S3</accession>